<dbReference type="STRING" id="43700.ENSMALP00000023155"/>
<feature type="region of interest" description="Disordered" evidence="3">
    <location>
        <begin position="316"/>
        <end position="350"/>
    </location>
</feature>
<dbReference type="InterPro" id="IPR019410">
    <property type="entry name" value="Methyltransf_16"/>
</dbReference>
<dbReference type="PANTHER" id="PTHR14614:SF13">
    <property type="entry name" value="PROTEIN-LYSINE METHYLTRANSFERASE METTL21C"/>
    <property type="match status" value="1"/>
</dbReference>
<feature type="compositionally biased region" description="Polar residues" evidence="3">
    <location>
        <begin position="326"/>
        <end position="348"/>
    </location>
</feature>
<dbReference type="Gene3D" id="3.40.50.150">
    <property type="entry name" value="Vaccinia Virus protein VP39"/>
    <property type="match status" value="1"/>
</dbReference>
<feature type="compositionally biased region" description="Polar residues" evidence="3">
    <location>
        <begin position="1"/>
        <end position="10"/>
    </location>
</feature>
<feature type="compositionally biased region" description="Basic and acidic residues" evidence="3">
    <location>
        <begin position="239"/>
        <end position="254"/>
    </location>
</feature>
<keyword evidence="2" id="KW-0949">S-adenosyl-L-methionine</keyword>
<reference evidence="4" key="2">
    <citation type="submission" date="2025-09" db="UniProtKB">
        <authorList>
            <consortium name="Ensembl"/>
        </authorList>
    </citation>
    <scope>IDENTIFICATION</scope>
</reference>
<reference evidence="4" key="1">
    <citation type="submission" date="2025-08" db="UniProtKB">
        <authorList>
            <consortium name="Ensembl"/>
        </authorList>
    </citation>
    <scope>IDENTIFICATION</scope>
</reference>
<evidence type="ECO:0000256" key="1">
    <source>
        <dbReference type="ARBA" id="ARBA00022603"/>
    </source>
</evidence>
<dbReference type="GO" id="GO:0032259">
    <property type="term" value="P:methylation"/>
    <property type="evidence" value="ECO:0007669"/>
    <property type="project" value="UniProtKB-KW"/>
</dbReference>
<dbReference type="Pfam" id="PF10294">
    <property type="entry name" value="Methyltransf_16"/>
    <property type="match status" value="1"/>
</dbReference>
<evidence type="ECO:0000256" key="2">
    <source>
        <dbReference type="ARBA" id="ARBA00022691"/>
    </source>
</evidence>
<dbReference type="AlphaFoldDB" id="A0A3Q3K1W7"/>
<feature type="compositionally biased region" description="Basic and acidic residues" evidence="3">
    <location>
        <begin position="260"/>
        <end position="270"/>
    </location>
</feature>
<evidence type="ECO:0000313" key="5">
    <source>
        <dbReference type="Proteomes" id="UP000261600"/>
    </source>
</evidence>
<dbReference type="Proteomes" id="UP000261600">
    <property type="component" value="Unplaced"/>
</dbReference>
<organism evidence="4 5">
    <name type="scientific">Monopterus albus</name>
    <name type="common">Swamp eel</name>
    <dbReference type="NCBI Taxonomy" id="43700"/>
    <lineage>
        <taxon>Eukaryota</taxon>
        <taxon>Metazoa</taxon>
        <taxon>Chordata</taxon>
        <taxon>Craniata</taxon>
        <taxon>Vertebrata</taxon>
        <taxon>Euteleostomi</taxon>
        <taxon>Actinopterygii</taxon>
        <taxon>Neopterygii</taxon>
        <taxon>Teleostei</taxon>
        <taxon>Neoteleostei</taxon>
        <taxon>Acanthomorphata</taxon>
        <taxon>Anabantaria</taxon>
        <taxon>Synbranchiformes</taxon>
        <taxon>Synbranchidae</taxon>
        <taxon>Monopterus</taxon>
    </lineage>
</organism>
<dbReference type="Ensembl" id="ENSMALT00000023596.1">
    <property type="protein sequence ID" value="ENSMALP00000023155.1"/>
    <property type="gene ID" value="ENSMALG00000016113.1"/>
</dbReference>
<dbReference type="CDD" id="cd02440">
    <property type="entry name" value="AdoMet_MTases"/>
    <property type="match status" value="1"/>
</dbReference>
<dbReference type="SUPFAM" id="SSF53335">
    <property type="entry name" value="S-adenosyl-L-methionine-dependent methyltransferases"/>
    <property type="match status" value="1"/>
</dbReference>
<dbReference type="GO" id="GO:0008168">
    <property type="term" value="F:methyltransferase activity"/>
    <property type="evidence" value="ECO:0007669"/>
    <property type="project" value="UniProtKB-KW"/>
</dbReference>
<keyword evidence="1" id="KW-0808">Transferase</keyword>
<feature type="region of interest" description="Disordered" evidence="3">
    <location>
        <begin position="239"/>
        <end position="270"/>
    </location>
</feature>
<feature type="region of interest" description="Disordered" evidence="3">
    <location>
        <begin position="1"/>
        <end position="34"/>
    </location>
</feature>
<proteinExistence type="predicted"/>
<accession>A0A3Q3K1W7</accession>
<evidence type="ECO:0000256" key="3">
    <source>
        <dbReference type="SAM" id="MobiDB-lite"/>
    </source>
</evidence>
<dbReference type="PANTHER" id="PTHR14614">
    <property type="entry name" value="HEPATOCELLULAR CARCINOMA-ASSOCIATED ANTIGEN"/>
    <property type="match status" value="1"/>
</dbReference>
<keyword evidence="5" id="KW-1185">Reference proteome</keyword>
<dbReference type="InterPro" id="IPR029063">
    <property type="entry name" value="SAM-dependent_MTases_sf"/>
</dbReference>
<sequence>MDNLSTNLMKETSWMRSGEEEDKGEEGDEEEKDVEKDKKVYYYAGQEIIIEGALDSCADMTWPASALCHYLDTHREQLNLVDKAVLEIGAGTGLVSVVAALLGAWVTATDLPEVLNNLRVNLSRNTRGRCRHTPQVAPLSWDYNLDCTYPTSIYQYDYVLASDVVYHHNSLDELLATMKHFCKPGTTVIWASKARLESDLTFTERFKKAFHTSLLSDDGDVKIFMAICREDLLRESEGAKDKKNKDRLVEEKHKGNVLHEVNRENGKGKENYNVTEEPCMLEAEIGEYKKENNEFKCGEEEDMGDIVILKDDCKENEKNKPENNDSSCRTTTSGEDITGQASMRQTSAQEDRAPAWVPHVISTLIKDVYHYVGQDIIIYESIDTYGAVMWPAVSISEISQAFI</sequence>
<name>A0A3Q3K1W7_MONAL</name>
<keyword evidence="1" id="KW-0489">Methyltransferase</keyword>
<feature type="compositionally biased region" description="Acidic residues" evidence="3">
    <location>
        <begin position="19"/>
        <end position="32"/>
    </location>
</feature>
<evidence type="ECO:0000313" key="4">
    <source>
        <dbReference type="Ensembl" id="ENSMALP00000023155.1"/>
    </source>
</evidence>
<protein>
    <submittedName>
        <fullName evidence="4">Uncharacterized protein</fullName>
    </submittedName>
</protein>